<evidence type="ECO:0000256" key="5">
    <source>
        <dbReference type="SAM" id="Phobius"/>
    </source>
</evidence>
<name>A0A368L410_9BURK</name>
<comment type="caution">
    <text evidence="7">The sequence shown here is derived from an EMBL/GenBank/DDBJ whole genome shotgun (WGS) entry which is preliminary data.</text>
</comment>
<feature type="transmembrane region" description="Helical" evidence="5">
    <location>
        <begin position="330"/>
        <end position="354"/>
    </location>
</feature>
<dbReference type="InterPro" id="IPR051533">
    <property type="entry name" value="WaaL-like"/>
</dbReference>
<feature type="transmembrane region" description="Helical" evidence="5">
    <location>
        <begin position="125"/>
        <end position="145"/>
    </location>
</feature>
<evidence type="ECO:0000256" key="4">
    <source>
        <dbReference type="ARBA" id="ARBA00023136"/>
    </source>
</evidence>
<dbReference type="AlphaFoldDB" id="A0A368L410"/>
<evidence type="ECO:0000259" key="6">
    <source>
        <dbReference type="Pfam" id="PF04932"/>
    </source>
</evidence>
<keyword evidence="7" id="KW-0436">Ligase</keyword>
<organism evidence="7 8">
    <name type="scientific">Parvibium lacunae</name>
    <dbReference type="NCBI Taxonomy" id="1888893"/>
    <lineage>
        <taxon>Bacteria</taxon>
        <taxon>Pseudomonadati</taxon>
        <taxon>Pseudomonadota</taxon>
        <taxon>Betaproteobacteria</taxon>
        <taxon>Burkholderiales</taxon>
        <taxon>Alcaligenaceae</taxon>
        <taxon>Parvibium</taxon>
    </lineage>
</organism>
<dbReference type="PANTHER" id="PTHR37422">
    <property type="entry name" value="TEICHURONIC ACID BIOSYNTHESIS PROTEIN TUAE"/>
    <property type="match status" value="1"/>
</dbReference>
<dbReference type="GO" id="GO:0016874">
    <property type="term" value="F:ligase activity"/>
    <property type="evidence" value="ECO:0007669"/>
    <property type="project" value="UniProtKB-KW"/>
</dbReference>
<feature type="transmembrane region" description="Helical" evidence="5">
    <location>
        <begin position="157"/>
        <end position="176"/>
    </location>
</feature>
<dbReference type="GO" id="GO:0016020">
    <property type="term" value="C:membrane"/>
    <property type="evidence" value="ECO:0007669"/>
    <property type="project" value="UniProtKB-SubCell"/>
</dbReference>
<evidence type="ECO:0000256" key="2">
    <source>
        <dbReference type="ARBA" id="ARBA00022692"/>
    </source>
</evidence>
<evidence type="ECO:0000313" key="8">
    <source>
        <dbReference type="Proteomes" id="UP000252357"/>
    </source>
</evidence>
<keyword evidence="4 5" id="KW-0472">Membrane</keyword>
<feature type="transmembrane region" description="Helical" evidence="5">
    <location>
        <begin position="37"/>
        <end position="54"/>
    </location>
</feature>
<feature type="transmembrane region" description="Helical" evidence="5">
    <location>
        <begin position="12"/>
        <end position="31"/>
    </location>
</feature>
<feature type="transmembrane region" description="Helical" evidence="5">
    <location>
        <begin position="212"/>
        <end position="229"/>
    </location>
</feature>
<feature type="transmembrane region" description="Helical" evidence="5">
    <location>
        <begin position="66"/>
        <end position="85"/>
    </location>
</feature>
<keyword evidence="2 5" id="KW-0812">Transmembrane</keyword>
<dbReference type="EMBL" id="QPGB01000002">
    <property type="protein sequence ID" value="RCS58309.1"/>
    <property type="molecule type" value="Genomic_DNA"/>
</dbReference>
<dbReference type="RefSeq" id="WP_114402391.1">
    <property type="nucleotide sequence ID" value="NZ_QPGB01000002.1"/>
</dbReference>
<gene>
    <name evidence="7" type="ORF">DU000_05660</name>
</gene>
<dbReference type="InterPro" id="IPR007016">
    <property type="entry name" value="O-antigen_ligase-rel_domated"/>
</dbReference>
<feature type="transmembrane region" description="Helical" evidence="5">
    <location>
        <begin position="396"/>
        <end position="414"/>
    </location>
</feature>
<keyword evidence="8" id="KW-1185">Reference proteome</keyword>
<feature type="domain" description="O-antigen ligase-related" evidence="6">
    <location>
        <begin position="198"/>
        <end position="343"/>
    </location>
</feature>
<protein>
    <submittedName>
        <fullName evidence="7">O-antigen ligase domain-containing protein</fullName>
    </submittedName>
</protein>
<keyword evidence="3 5" id="KW-1133">Transmembrane helix</keyword>
<dbReference type="OrthoDB" id="9019044at2"/>
<accession>A0A368L410</accession>
<sequence length="427" mass="48120">MLRNFIAGSRNTRLTCLPLILLAILVGLLPIPGTTAARYALLTLLLLLILYRLLTRQQAWLLPRQWPYLAVWALACLYGVLSAAQPAYAWSEFKTEVIYGIVAFWLGAQLASVPRAGYAMSVGIVANWLSGLLISGLVVWTGIGWEQLEFTKGIGRTASLVSYWVVTMPLLFLTLAQRLVEGRSLSPQQAYIGWGIISMVAIWITLISNQRIGLPIVFGFGVLGGLWLHRTMLGRPLPRHSMLYGVLLGLALVAISFYLQIKFRFKNAETAWFYLVNDPRLVFWHDLLQQLVQTPWQGHGFGRETLKQVFPQLLHQDNLLWHPHNLVMSYFLYAGVFGLVALLGLFIVLPYQCYRQAQRALQEQTKLAATAWGVGICLLLGALLRNQVNDMWVRDNALLFWLLLGYVLGYAQIIRNRPSSNEVIATQ</sequence>
<dbReference type="Pfam" id="PF04932">
    <property type="entry name" value="Wzy_C"/>
    <property type="match status" value="1"/>
</dbReference>
<feature type="transmembrane region" description="Helical" evidence="5">
    <location>
        <begin position="366"/>
        <end position="384"/>
    </location>
</feature>
<dbReference type="Proteomes" id="UP000252357">
    <property type="component" value="Unassembled WGS sequence"/>
</dbReference>
<dbReference type="PANTHER" id="PTHR37422:SF13">
    <property type="entry name" value="LIPOPOLYSACCHARIDE BIOSYNTHESIS PROTEIN PA4999-RELATED"/>
    <property type="match status" value="1"/>
</dbReference>
<evidence type="ECO:0000256" key="1">
    <source>
        <dbReference type="ARBA" id="ARBA00004141"/>
    </source>
</evidence>
<feature type="transmembrane region" description="Helical" evidence="5">
    <location>
        <begin position="188"/>
        <end position="206"/>
    </location>
</feature>
<evidence type="ECO:0000313" key="7">
    <source>
        <dbReference type="EMBL" id="RCS58309.1"/>
    </source>
</evidence>
<feature type="transmembrane region" description="Helical" evidence="5">
    <location>
        <begin position="241"/>
        <end position="261"/>
    </location>
</feature>
<evidence type="ECO:0000256" key="3">
    <source>
        <dbReference type="ARBA" id="ARBA00022989"/>
    </source>
</evidence>
<proteinExistence type="predicted"/>
<reference evidence="7 8" key="1">
    <citation type="journal article" date="2018" name="Int. J. Syst. Evol. Microbiol.">
        <title>Parvibium lacunae gen. nov., sp. nov., a new member of the family Alcaligenaceae isolated from a freshwater pond.</title>
        <authorList>
            <person name="Chen W.M."/>
            <person name="Xie P.B."/>
            <person name="Hsu M.Y."/>
            <person name="Sheu S.Y."/>
        </authorList>
    </citation>
    <scope>NUCLEOTIDE SEQUENCE [LARGE SCALE GENOMIC DNA]</scope>
    <source>
        <strain evidence="7 8">KMB9</strain>
    </source>
</reference>
<comment type="subcellular location">
    <subcellularLocation>
        <location evidence="1">Membrane</location>
        <topology evidence="1">Multi-pass membrane protein</topology>
    </subcellularLocation>
</comment>